<dbReference type="InterPro" id="IPR035490">
    <property type="entry name" value="GlmS/FrlB_SIS"/>
</dbReference>
<accession>A0ABU0YLD4</accession>
<evidence type="ECO:0000256" key="1">
    <source>
        <dbReference type="ARBA" id="ARBA00022576"/>
    </source>
</evidence>
<name>A0ABU0YLD4_9PROT</name>
<dbReference type="InterPro" id="IPR035466">
    <property type="entry name" value="GlmS/AgaS_SIS"/>
</dbReference>
<dbReference type="InterPro" id="IPR046348">
    <property type="entry name" value="SIS_dom_sf"/>
</dbReference>
<comment type="caution">
    <text evidence="4">The sequence shown here is derived from an EMBL/GenBank/DDBJ whole genome shotgun (WGS) entry which is preliminary data.</text>
</comment>
<dbReference type="EMBL" id="JAUYVI010000002">
    <property type="protein sequence ID" value="MDQ7247538.1"/>
    <property type="molecule type" value="Genomic_DNA"/>
</dbReference>
<dbReference type="CDD" id="cd05009">
    <property type="entry name" value="SIS_GlmS_GlmD_2"/>
    <property type="match status" value="1"/>
</dbReference>
<evidence type="ECO:0000256" key="2">
    <source>
        <dbReference type="ARBA" id="ARBA00022737"/>
    </source>
</evidence>
<dbReference type="Pfam" id="PF01380">
    <property type="entry name" value="SIS"/>
    <property type="match status" value="2"/>
</dbReference>
<gene>
    <name evidence="4" type="ORF">Q8A70_07660</name>
</gene>
<dbReference type="SUPFAM" id="SSF53697">
    <property type="entry name" value="SIS domain"/>
    <property type="match status" value="1"/>
</dbReference>
<dbReference type="RefSeq" id="WP_379954941.1">
    <property type="nucleotide sequence ID" value="NZ_JAUYVI010000002.1"/>
</dbReference>
<dbReference type="Proteomes" id="UP001230156">
    <property type="component" value="Unassembled WGS sequence"/>
</dbReference>
<reference evidence="5" key="1">
    <citation type="submission" date="2023-08" db="EMBL/GenBank/DDBJ databases">
        <title>Rhodospirillaceae gen. nov., a novel taxon isolated from the Yangtze River Yuezi River estuary sludge.</title>
        <authorList>
            <person name="Ruan L."/>
        </authorList>
    </citation>
    <scope>NUCLEOTIDE SEQUENCE [LARGE SCALE GENOMIC DNA]</scope>
    <source>
        <strain evidence="5">R-7</strain>
    </source>
</reference>
<evidence type="ECO:0000259" key="3">
    <source>
        <dbReference type="PROSITE" id="PS51464"/>
    </source>
</evidence>
<dbReference type="GO" id="GO:0016787">
    <property type="term" value="F:hydrolase activity"/>
    <property type="evidence" value="ECO:0007669"/>
    <property type="project" value="UniProtKB-KW"/>
</dbReference>
<keyword evidence="1" id="KW-0032">Aminotransferase</keyword>
<dbReference type="CDD" id="cd05008">
    <property type="entry name" value="SIS_GlmS_GlmD_1"/>
    <property type="match status" value="1"/>
</dbReference>
<protein>
    <submittedName>
        <fullName evidence="4">SIS domain-containing protein</fullName>
        <ecNumber evidence="4">3.5.-.-</ecNumber>
    </submittedName>
</protein>
<dbReference type="PANTHER" id="PTHR10937">
    <property type="entry name" value="GLUCOSAMINE--FRUCTOSE-6-PHOSPHATE AMINOTRANSFERASE, ISOMERIZING"/>
    <property type="match status" value="1"/>
</dbReference>
<evidence type="ECO:0000313" key="5">
    <source>
        <dbReference type="Proteomes" id="UP001230156"/>
    </source>
</evidence>
<dbReference type="Gene3D" id="3.40.50.10490">
    <property type="entry name" value="Glucose-6-phosphate isomerase like protein, domain 1"/>
    <property type="match status" value="2"/>
</dbReference>
<organism evidence="4 5">
    <name type="scientific">Dongia sedimenti</name>
    <dbReference type="NCBI Taxonomy" id="3064282"/>
    <lineage>
        <taxon>Bacteria</taxon>
        <taxon>Pseudomonadati</taxon>
        <taxon>Pseudomonadota</taxon>
        <taxon>Alphaproteobacteria</taxon>
        <taxon>Rhodospirillales</taxon>
        <taxon>Dongiaceae</taxon>
        <taxon>Dongia</taxon>
    </lineage>
</organism>
<feature type="domain" description="SIS" evidence="3">
    <location>
        <begin position="26"/>
        <end position="177"/>
    </location>
</feature>
<keyword evidence="1" id="KW-0808">Transferase</keyword>
<dbReference type="InterPro" id="IPR001347">
    <property type="entry name" value="SIS_dom"/>
</dbReference>
<keyword evidence="5" id="KW-1185">Reference proteome</keyword>
<evidence type="ECO:0000313" key="4">
    <source>
        <dbReference type="EMBL" id="MDQ7247538.1"/>
    </source>
</evidence>
<sequence length="338" mass="35200">MRTEALEAPQVVANMLAANAGRCADLAQRLRAAPPPFAVTCARGSSDNAGTYAKYLLEIHQGLVTASVGPSVSSVFGGTPRMQGALCITISQSGRSPDLLSLTDTARAAGALTVALVNDTDSPLAQKAEVVLPLLAGPERSVAATKSYIASLASILQIVAHWSGDALLHAAVDRLPEELAVAATYDWSAAEPLLNSVRNLFVIGRGPGFGIAQEAALKLKEICGLHAEAMSAAELMHGPLALPGQDFPVMAFLQPDKSESGILKILRGLAARGVPVIAAGAGNQATGAIALPSLPESNPYSAPILLIQSFYLLAERLAWARGRDPDRPPHLKKVTETQ</sequence>
<dbReference type="PROSITE" id="PS51464">
    <property type="entry name" value="SIS"/>
    <property type="match status" value="2"/>
</dbReference>
<dbReference type="EC" id="3.5.-.-" evidence="4"/>
<feature type="domain" description="SIS" evidence="3">
    <location>
        <begin position="189"/>
        <end position="323"/>
    </location>
</feature>
<keyword evidence="2" id="KW-0677">Repeat</keyword>
<keyword evidence="4" id="KW-0378">Hydrolase</keyword>
<proteinExistence type="predicted"/>
<dbReference type="PANTHER" id="PTHR10937:SF8">
    <property type="entry name" value="AMINOTRANSFERASE-RELATED"/>
    <property type="match status" value="1"/>
</dbReference>